<protein>
    <recommendedName>
        <fullName evidence="4">Salivary secreted protein</fullName>
    </recommendedName>
</protein>
<reference evidence="3" key="1">
    <citation type="journal article" date="2009" name="J. Proteome Res.">
        <title>Insight into the sialome of the Black Fly, Simulium vittatum.</title>
        <authorList>
            <person name="Andersen J.F."/>
            <person name="Pham V.M."/>
            <person name="Meng Z."/>
            <person name="Champagne D.E."/>
            <person name="Ribeiro J.M."/>
        </authorList>
    </citation>
    <scope>NUCLEOTIDE SEQUENCE</scope>
    <source>
        <tissue evidence="3">Salivary glands</tissue>
    </source>
</reference>
<feature type="region of interest" description="Disordered" evidence="1">
    <location>
        <begin position="20"/>
        <end position="40"/>
    </location>
</feature>
<accession>B5M0N3</accession>
<proteinExistence type="evidence at transcript level"/>
<dbReference type="AlphaFoldDB" id="B5M0N3"/>
<feature type="signal peptide" evidence="2">
    <location>
        <begin position="1"/>
        <end position="20"/>
    </location>
</feature>
<evidence type="ECO:0000313" key="3">
    <source>
        <dbReference type="EMBL" id="ACH56847.1"/>
    </source>
</evidence>
<keyword evidence="2" id="KW-0732">Signal</keyword>
<organism evidence="3">
    <name type="scientific">Simulium vittatum</name>
    <name type="common">Striped black fly</name>
    <dbReference type="NCBI Taxonomy" id="7192"/>
    <lineage>
        <taxon>Eukaryota</taxon>
        <taxon>Metazoa</taxon>
        <taxon>Ecdysozoa</taxon>
        <taxon>Arthropoda</taxon>
        <taxon>Hexapoda</taxon>
        <taxon>Insecta</taxon>
        <taxon>Pterygota</taxon>
        <taxon>Neoptera</taxon>
        <taxon>Endopterygota</taxon>
        <taxon>Diptera</taxon>
        <taxon>Nematocera</taxon>
        <taxon>Chironomoidea</taxon>
        <taxon>Simuliidae</taxon>
        <taxon>Simulium</taxon>
    </lineage>
</organism>
<evidence type="ECO:0000256" key="2">
    <source>
        <dbReference type="SAM" id="SignalP"/>
    </source>
</evidence>
<name>B5M0N3_SIMVI</name>
<sequence length="66" mass="6894">MKFILLALCVGLALCNPSGAENLSPAEGPNQDGGSHNNPAAKLTVTAVLQESEHVELPPNMPNPFK</sequence>
<evidence type="ECO:0008006" key="4">
    <source>
        <dbReference type="Google" id="ProtNLM"/>
    </source>
</evidence>
<dbReference type="EMBL" id="EU930219">
    <property type="protein sequence ID" value="ACH56847.1"/>
    <property type="molecule type" value="mRNA"/>
</dbReference>
<evidence type="ECO:0000256" key="1">
    <source>
        <dbReference type="SAM" id="MobiDB-lite"/>
    </source>
</evidence>
<feature type="chain" id="PRO_5002834619" description="Salivary secreted protein" evidence="2">
    <location>
        <begin position="21"/>
        <end position="66"/>
    </location>
</feature>